<dbReference type="GO" id="GO:0004520">
    <property type="term" value="F:DNA endonuclease activity"/>
    <property type="evidence" value="ECO:0007669"/>
    <property type="project" value="TreeGrafter"/>
</dbReference>
<feature type="region of interest" description="Disordered" evidence="2">
    <location>
        <begin position="148"/>
        <end position="177"/>
    </location>
</feature>
<dbReference type="SMART" id="SM00540">
    <property type="entry name" value="LEM"/>
    <property type="match status" value="1"/>
</dbReference>
<organism evidence="4 5">
    <name type="scientific">Aphidius gifuensis</name>
    <name type="common">Parasitoid wasp</name>
    <dbReference type="NCBI Taxonomy" id="684658"/>
    <lineage>
        <taxon>Eukaryota</taxon>
        <taxon>Metazoa</taxon>
        <taxon>Ecdysozoa</taxon>
        <taxon>Arthropoda</taxon>
        <taxon>Hexapoda</taxon>
        <taxon>Insecta</taxon>
        <taxon>Pterygota</taxon>
        <taxon>Neoptera</taxon>
        <taxon>Endopterygota</taxon>
        <taxon>Hymenoptera</taxon>
        <taxon>Apocrita</taxon>
        <taxon>Ichneumonoidea</taxon>
        <taxon>Braconidae</taxon>
        <taxon>Aphidiinae</taxon>
        <taxon>Aphidius</taxon>
    </lineage>
</organism>
<dbReference type="InterPro" id="IPR003887">
    <property type="entry name" value="LEM_dom"/>
</dbReference>
<dbReference type="SUPFAM" id="SSF48403">
    <property type="entry name" value="Ankyrin repeat"/>
    <property type="match status" value="1"/>
</dbReference>
<accession>A0A835CQX9</accession>
<dbReference type="Gene3D" id="1.10.720.40">
    <property type="match status" value="1"/>
</dbReference>
<keyword evidence="1" id="KW-0040">ANK repeat</keyword>
<dbReference type="GO" id="GO:0005654">
    <property type="term" value="C:nucleoplasm"/>
    <property type="evidence" value="ECO:0007669"/>
    <property type="project" value="TreeGrafter"/>
</dbReference>
<evidence type="ECO:0000313" key="4">
    <source>
        <dbReference type="EMBL" id="KAF7992254.1"/>
    </source>
</evidence>
<dbReference type="PROSITE" id="PS50297">
    <property type="entry name" value="ANK_REP_REGION"/>
    <property type="match status" value="1"/>
</dbReference>
<evidence type="ECO:0000256" key="2">
    <source>
        <dbReference type="SAM" id="MobiDB-lite"/>
    </source>
</evidence>
<dbReference type="EMBL" id="JACMRX010000003">
    <property type="protein sequence ID" value="KAF7992254.1"/>
    <property type="molecule type" value="Genomic_DNA"/>
</dbReference>
<comment type="caution">
    <text evidence="4">The sequence shown here is derived from an EMBL/GenBank/DDBJ whole genome shotgun (WGS) entry which is preliminary data.</text>
</comment>
<keyword evidence="5" id="KW-1185">Reference proteome</keyword>
<sequence>MMSSLKTKSDLYLASSLCDGLEDENLNQVKTLLQINKANPNVIIPLYGIAPLHLIVGNSSESFADEVTKLFIQHGGNPNVRSLDGMTPVHIAASWGRMNILKILLNNGGDPLSVDDDGKTPFDYAFEGSYYRAISLLNKYYPYNEMSKGNLSNDSEDNDADDNDNDEDDDDDDYVQDNPVEFKLEKILINRGDYVAEYVPSEIDTSINKINNTTLITSDYDDSFIKKLSLSNSQEFNYDDDDSFDESHSSFYHSLASMNCDDENIIEKIPNDNFNKINFHLNKFDTSIVSKSPNFNVININQKLKNYISYVNSALIKNNKYNISLIKKDCQSKDSIFLNSLNSKCVSNITLDETNPMTNSQDNLSLTITNDEEEKSLESSSNVNLKHIYPITNYDGNNLFFDKEPTSCYHTAKNSNRFATNQTTKLDNNPQGDIVDFDASIGCSETSFYSIDEEYEYVDPVKNVAFIERRLLVLSPGREVDEMDKAKDENSWLKKLDELSIESNENEASTSLNKCSIDNETLRRRLTEHGEIPGPITNTTYHVYLKRLYRLERKCDKNYEQCRKLDTVNKVEMKISQSSGSSKLLTTDWLTNYKFYQDLEDKALREYQNIDDKRKYRGGTGKVSFNYLLLDPRVTNDLPRKADKLSLAERWTIFINSIFYIGKGKAARSAAHLYDASDVWTGKKKYVGGSNKKIQRILDIWKNNKGVICLHVFTNTMQEEAFTREAAMIDALGTENLSNCNRGNYYGTAKTMSNQDKNSLGKFLLYKAMEIFMFEGERQLFPKNIE</sequence>
<dbReference type="PANTHER" id="PTHR46427:SF1">
    <property type="entry name" value="ANKYRIN REPEAT AND LEM DOMAIN-CONTAINING PROTEIN 1"/>
    <property type="match status" value="1"/>
</dbReference>
<dbReference type="Pfam" id="PF22945">
    <property type="entry name" value="LEM-3_GIY-YIG"/>
    <property type="match status" value="1"/>
</dbReference>
<name>A0A835CQX9_APHGI</name>
<dbReference type="OrthoDB" id="1601181at2759"/>
<dbReference type="Proteomes" id="UP000639338">
    <property type="component" value="Unassembled WGS sequence"/>
</dbReference>
<dbReference type="InterPro" id="IPR034998">
    <property type="entry name" value="ANKLE1"/>
</dbReference>
<dbReference type="GO" id="GO:0000724">
    <property type="term" value="P:double-strand break repair via homologous recombination"/>
    <property type="evidence" value="ECO:0007669"/>
    <property type="project" value="TreeGrafter"/>
</dbReference>
<dbReference type="CDD" id="cd10454">
    <property type="entry name" value="GIY-YIG_COG3680_Meta"/>
    <property type="match status" value="1"/>
</dbReference>
<dbReference type="InterPro" id="IPR036770">
    <property type="entry name" value="Ankyrin_rpt-contain_sf"/>
</dbReference>
<dbReference type="GO" id="GO:0005737">
    <property type="term" value="C:cytoplasm"/>
    <property type="evidence" value="ECO:0007669"/>
    <property type="project" value="TreeGrafter"/>
</dbReference>
<proteinExistence type="predicted"/>
<dbReference type="CDD" id="cd12934">
    <property type="entry name" value="LEM"/>
    <property type="match status" value="1"/>
</dbReference>
<dbReference type="Pfam" id="PF12796">
    <property type="entry name" value="Ank_2"/>
    <property type="match status" value="1"/>
</dbReference>
<protein>
    <recommendedName>
        <fullName evidence="3">LEM domain-containing protein</fullName>
    </recommendedName>
</protein>
<dbReference type="PANTHER" id="PTHR46427">
    <property type="entry name" value="ANKYRIN REPEAT AND LEM DOMAIN-CONTAINING PROTEIN 1"/>
    <property type="match status" value="1"/>
</dbReference>
<dbReference type="AlphaFoldDB" id="A0A835CQX9"/>
<reference evidence="4 5" key="1">
    <citation type="submission" date="2020-08" db="EMBL/GenBank/DDBJ databases">
        <title>Aphidius gifuensis genome sequencing and assembly.</title>
        <authorList>
            <person name="Du Z."/>
        </authorList>
    </citation>
    <scope>NUCLEOTIDE SEQUENCE [LARGE SCALE GENOMIC DNA]</scope>
    <source>
        <strain evidence="4">YNYX2018</strain>
        <tissue evidence="4">Adults</tissue>
    </source>
</reference>
<dbReference type="PROSITE" id="PS50088">
    <property type="entry name" value="ANK_REPEAT"/>
    <property type="match status" value="1"/>
</dbReference>
<dbReference type="SUPFAM" id="SSF63451">
    <property type="entry name" value="LEM domain"/>
    <property type="match status" value="1"/>
</dbReference>
<feature type="domain" description="LEM" evidence="3">
    <location>
        <begin position="511"/>
        <end position="555"/>
    </location>
</feature>
<evidence type="ECO:0000259" key="3">
    <source>
        <dbReference type="PROSITE" id="PS50954"/>
    </source>
</evidence>
<dbReference type="PROSITE" id="PS50954">
    <property type="entry name" value="LEM"/>
    <property type="match status" value="1"/>
</dbReference>
<feature type="repeat" description="ANK" evidence="1">
    <location>
        <begin position="84"/>
        <end position="116"/>
    </location>
</feature>
<dbReference type="SMART" id="SM00248">
    <property type="entry name" value="ANK"/>
    <property type="match status" value="4"/>
</dbReference>
<gene>
    <name evidence="4" type="ORF">HCN44_001579</name>
</gene>
<evidence type="ECO:0000256" key="1">
    <source>
        <dbReference type="PROSITE-ProRule" id="PRU00023"/>
    </source>
</evidence>
<dbReference type="InterPro" id="IPR011015">
    <property type="entry name" value="LEM/LEM-like_dom_sf"/>
</dbReference>
<feature type="compositionally biased region" description="Acidic residues" evidence="2">
    <location>
        <begin position="154"/>
        <end position="175"/>
    </location>
</feature>
<dbReference type="GO" id="GO:0000712">
    <property type="term" value="P:resolution of meiotic recombination intermediates"/>
    <property type="evidence" value="ECO:0007669"/>
    <property type="project" value="TreeGrafter"/>
</dbReference>
<dbReference type="InterPro" id="IPR002110">
    <property type="entry name" value="Ankyrin_rpt"/>
</dbReference>
<dbReference type="Gene3D" id="1.25.40.20">
    <property type="entry name" value="Ankyrin repeat-containing domain"/>
    <property type="match status" value="1"/>
</dbReference>
<dbReference type="Pfam" id="PF03020">
    <property type="entry name" value="LEM"/>
    <property type="match status" value="1"/>
</dbReference>
<evidence type="ECO:0000313" key="5">
    <source>
        <dbReference type="Proteomes" id="UP000639338"/>
    </source>
</evidence>